<proteinExistence type="inferred from homology"/>
<keyword evidence="2 3" id="KW-0378">Hydrolase</keyword>
<evidence type="ECO:0000256" key="3">
    <source>
        <dbReference type="RuleBase" id="RU361235"/>
    </source>
</evidence>
<evidence type="ECO:0000259" key="4">
    <source>
        <dbReference type="Pfam" id="PF00135"/>
    </source>
</evidence>
<dbReference type="Proteomes" id="UP000242188">
    <property type="component" value="Unassembled WGS sequence"/>
</dbReference>
<organism evidence="5 6">
    <name type="scientific">Mizuhopecten yessoensis</name>
    <name type="common">Japanese scallop</name>
    <name type="synonym">Patinopecten yessoensis</name>
    <dbReference type="NCBI Taxonomy" id="6573"/>
    <lineage>
        <taxon>Eukaryota</taxon>
        <taxon>Metazoa</taxon>
        <taxon>Spiralia</taxon>
        <taxon>Lophotrochozoa</taxon>
        <taxon>Mollusca</taxon>
        <taxon>Bivalvia</taxon>
        <taxon>Autobranchia</taxon>
        <taxon>Pteriomorphia</taxon>
        <taxon>Pectinida</taxon>
        <taxon>Pectinoidea</taxon>
        <taxon>Pectinidae</taxon>
        <taxon>Mizuhopecten</taxon>
    </lineage>
</organism>
<dbReference type="InterPro" id="IPR019826">
    <property type="entry name" value="Carboxylesterase_B_AS"/>
</dbReference>
<sequence>MTSFLTLFVSSLLVAHAASQSPPIVVTPSGPIRGVVVPALGQDVIQFRNIPYAKPPIGELRFRKPEPIKPWTKPLDGTAFGPSCVQFKDLLEGVWERLENQELSEDCLQLNVYVPRAISTSEKKAVMVYIHGGSFLIGQAAADDPSFLALKDVIVVSINYRLGIFGFLSTGDDVIKGNFAIWDMIESLKWINRNIAAFGGDPDKVTIFGESAGGLLTECFQKKTADELLEVQMDPTLNEPIDSLRDPNSDVSVFFRSLDVIAGTTSNEGSLTTYMFAEHQESMQFDMEQGLPTPVLCDVLGPAVARDMYGDESLSDAICKEYSSDDLLQQSKNINYLYAESCFVAPALQLVEFHAQDRTSSNTYHYVYSQELSFTFLFPIPAWIDGMGAGHGMELPYMFGPASQNDESLATDEGREFTDVLVSYWTNFAKTGNPNGGSLVPWEQFSSTSRDYLELTFKPVQGQNLFEKRMNFLLHELPNIHNNKAKTEL</sequence>
<dbReference type="AlphaFoldDB" id="A0A210QGB1"/>
<dbReference type="STRING" id="6573.A0A210QGB1"/>
<keyword evidence="6" id="KW-1185">Reference proteome</keyword>
<evidence type="ECO:0000256" key="1">
    <source>
        <dbReference type="ARBA" id="ARBA00005964"/>
    </source>
</evidence>
<feature type="domain" description="Carboxylesterase type B" evidence="4">
    <location>
        <begin position="22"/>
        <end position="217"/>
    </location>
</feature>
<dbReference type="PROSITE" id="PS00122">
    <property type="entry name" value="CARBOXYLESTERASE_B_1"/>
    <property type="match status" value="1"/>
</dbReference>
<dbReference type="InterPro" id="IPR029058">
    <property type="entry name" value="AB_hydrolase_fold"/>
</dbReference>
<comment type="caution">
    <text evidence="5">The sequence shown here is derived from an EMBL/GenBank/DDBJ whole genome shotgun (WGS) entry which is preliminary data.</text>
</comment>
<protein>
    <recommendedName>
        <fullName evidence="3">Carboxylic ester hydrolase</fullName>
        <ecNumber evidence="3">3.1.1.-</ecNumber>
    </recommendedName>
</protein>
<reference evidence="5 6" key="1">
    <citation type="journal article" date="2017" name="Nat. Ecol. Evol.">
        <title>Scallop genome provides insights into evolution of bilaterian karyotype and development.</title>
        <authorList>
            <person name="Wang S."/>
            <person name="Zhang J."/>
            <person name="Jiao W."/>
            <person name="Li J."/>
            <person name="Xun X."/>
            <person name="Sun Y."/>
            <person name="Guo X."/>
            <person name="Huan P."/>
            <person name="Dong B."/>
            <person name="Zhang L."/>
            <person name="Hu X."/>
            <person name="Sun X."/>
            <person name="Wang J."/>
            <person name="Zhao C."/>
            <person name="Wang Y."/>
            <person name="Wang D."/>
            <person name="Huang X."/>
            <person name="Wang R."/>
            <person name="Lv J."/>
            <person name="Li Y."/>
            <person name="Zhang Z."/>
            <person name="Liu B."/>
            <person name="Lu W."/>
            <person name="Hui Y."/>
            <person name="Liang J."/>
            <person name="Zhou Z."/>
            <person name="Hou R."/>
            <person name="Li X."/>
            <person name="Liu Y."/>
            <person name="Li H."/>
            <person name="Ning X."/>
            <person name="Lin Y."/>
            <person name="Zhao L."/>
            <person name="Xing Q."/>
            <person name="Dou J."/>
            <person name="Li Y."/>
            <person name="Mao J."/>
            <person name="Guo H."/>
            <person name="Dou H."/>
            <person name="Li T."/>
            <person name="Mu C."/>
            <person name="Jiang W."/>
            <person name="Fu Q."/>
            <person name="Fu X."/>
            <person name="Miao Y."/>
            <person name="Liu J."/>
            <person name="Yu Q."/>
            <person name="Li R."/>
            <person name="Liao H."/>
            <person name="Li X."/>
            <person name="Kong Y."/>
            <person name="Jiang Z."/>
            <person name="Chourrout D."/>
            <person name="Li R."/>
            <person name="Bao Z."/>
        </authorList>
    </citation>
    <scope>NUCLEOTIDE SEQUENCE [LARGE SCALE GENOMIC DNA]</scope>
    <source>
        <strain evidence="5 6">PY_sf001</strain>
    </source>
</reference>
<dbReference type="Gene3D" id="3.40.50.1820">
    <property type="entry name" value="alpha/beta hydrolase"/>
    <property type="match status" value="2"/>
</dbReference>
<dbReference type="EC" id="3.1.1.-" evidence="3"/>
<dbReference type="OrthoDB" id="408631at2759"/>
<dbReference type="GO" id="GO:0016787">
    <property type="term" value="F:hydrolase activity"/>
    <property type="evidence" value="ECO:0007669"/>
    <property type="project" value="UniProtKB-KW"/>
</dbReference>
<dbReference type="EMBL" id="NEDP02003775">
    <property type="protein sequence ID" value="OWF47786.1"/>
    <property type="molecule type" value="Genomic_DNA"/>
</dbReference>
<dbReference type="InterPro" id="IPR051093">
    <property type="entry name" value="Neuroligin/BSAL"/>
</dbReference>
<evidence type="ECO:0000313" key="5">
    <source>
        <dbReference type="EMBL" id="OWF47786.1"/>
    </source>
</evidence>
<feature type="chain" id="PRO_5011831241" description="Carboxylic ester hydrolase" evidence="3">
    <location>
        <begin position="20"/>
        <end position="489"/>
    </location>
</feature>
<dbReference type="InterPro" id="IPR002018">
    <property type="entry name" value="CarbesteraseB"/>
</dbReference>
<name>A0A210QGB1_MIZYE</name>
<evidence type="ECO:0000256" key="2">
    <source>
        <dbReference type="ARBA" id="ARBA00022801"/>
    </source>
</evidence>
<keyword evidence="3" id="KW-0732">Signal</keyword>
<accession>A0A210QGB1</accession>
<dbReference type="PANTHER" id="PTHR43903">
    <property type="entry name" value="NEUROLIGIN"/>
    <property type="match status" value="1"/>
</dbReference>
<gene>
    <name evidence="5" type="ORF">KP79_PYT06205</name>
</gene>
<feature type="signal peptide" evidence="3">
    <location>
        <begin position="1"/>
        <end position="19"/>
    </location>
</feature>
<dbReference type="Pfam" id="PF00135">
    <property type="entry name" value="COesterase"/>
    <property type="match status" value="1"/>
</dbReference>
<evidence type="ECO:0000313" key="6">
    <source>
        <dbReference type="Proteomes" id="UP000242188"/>
    </source>
</evidence>
<comment type="similarity">
    <text evidence="1 3">Belongs to the type-B carboxylesterase/lipase family.</text>
</comment>
<dbReference type="SUPFAM" id="SSF53474">
    <property type="entry name" value="alpha/beta-Hydrolases"/>
    <property type="match status" value="1"/>
</dbReference>